<protein>
    <submittedName>
        <fullName evidence="2">Uncharacterized protein</fullName>
    </submittedName>
</protein>
<sequence length="177" mass="19583">MVEGGQSVTTFGAEATARVRPRLTPIITKQKKTPCGHKGDHIPLRQFPRSHAHIFLPSHTAPSTPRVSLFFRFPPGPVRSSTHHLSLCVFPNPLLSLSSPSTPPPLHAHSCFFFFACPPFHHVLSFSLSLSLSLSLSPFLFISFLLVRGEEGSSPPPSLFFFLVKILFSSLLVFLWP</sequence>
<organism evidence="2">
    <name type="scientific">Trypanosoma vivax (strain Y486)</name>
    <dbReference type="NCBI Taxonomy" id="1055687"/>
    <lineage>
        <taxon>Eukaryota</taxon>
        <taxon>Discoba</taxon>
        <taxon>Euglenozoa</taxon>
        <taxon>Kinetoplastea</taxon>
        <taxon>Metakinetoplastina</taxon>
        <taxon>Trypanosomatida</taxon>
        <taxon>Trypanosomatidae</taxon>
        <taxon>Trypanosoma</taxon>
        <taxon>Duttonella</taxon>
    </lineage>
</organism>
<evidence type="ECO:0000256" key="1">
    <source>
        <dbReference type="SAM" id="Phobius"/>
    </source>
</evidence>
<dbReference type="AlphaFoldDB" id="G0U7H5"/>
<feature type="transmembrane region" description="Helical" evidence="1">
    <location>
        <begin position="159"/>
        <end position="176"/>
    </location>
</feature>
<keyword evidence="1" id="KW-1133">Transmembrane helix</keyword>
<evidence type="ECO:0000313" key="2">
    <source>
        <dbReference type="EMBL" id="CCC51833.1"/>
    </source>
</evidence>
<feature type="transmembrane region" description="Helical" evidence="1">
    <location>
        <begin position="123"/>
        <end position="147"/>
    </location>
</feature>
<accession>G0U7H5</accession>
<proteinExistence type="predicted"/>
<gene>
    <name evidence="2" type="ORF">TVY486_1008790</name>
</gene>
<reference evidence="2" key="1">
    <citation type="journal article" date="2012" name="Proc. Natl. Acad. Sci. U.S.A.">
        <title>Antigenic diversity is generated by distinct evolutionary mechanisms in African trypanosome species.</title>
        <authorList>
            <person name="Jackson A.P."/>
            <person name="Berry A."/>
            <person name="Aslett M."/>
            <person name="Allison H.C."/>
            <person name="Burton P."/>
            <person name="Vavrova-Anderson J."/>
            <person name="Brown R."/>
            <person name="Browne H."/>
            <person name="Corton N."/>
            <person name="Hauser H."/>
            <person name="Gamble J."/>
            <person name="Gilderthorp R."/>
            <person name="Marcello L."/>
            <person name="McQuillan J."/>
            <person name="Otto T.D."/>
            <person name="Quail M.A."/>
            <person name="Sanders M.J."/>
            <person name="van Tonder A."/>
            <person name="Ginger M.L."/>
            <person name="Field M.C."/>
            <person name="Barry J.D."/>
            <person name="Hertz-Fowler C."/>
            <person name="Berriman M."/>
        </authorList>
    </citation>
    <scope>NUCLEOTIDE SEQUENCE</scope>
    <source>
        <strain evidence="2">Y486</strain>
    </source>
</reference>
<dbReference type="EMBL" id="HE573026">
    <property type="protein sequence ID" value="CCC51833.1"/>
    <property type="molecule type" value="Genomic_DNA"/>
</dbReference>
<keyword evidence="1" id="KW-0472">Membrane</keyword>
<keyword evidence="1" id="KW-0812">Transmembrane</keyword>
<name>G0U7H5_TRYVY</name>